<dbReference type="InterPro" id="IPR029052">
    <property type="entry name" value="Metallo-depent_PP-like"/>
</dbReference>
<dbReference type="GO" id="GO:0006506">
    <property type="term" value="P:GPI anchor biosynthetic process"/>
    <property type="evidence" value="ECO:0007669"/>
    <property type="project" value="InterPro"/>
</dbReference>
<protein>
    <submittedName>
        <fullName evidence="7">CDC1 protein</fullName>
    </submittedName>
</protein>
<dbReference type="GO" id="GO:0016787">
    <property type="term" value="F:hydrolase activity"/>
    <property type="evidence" value="ECO:0007669"/>
    <property type="project" value="InterPro"/>
</dbReference>
<keyword evidence="2 5" id="KW-0812">Transmembrane</keyword>
<evidence type="ECO:0000256" key="4">
    <source>
        <dbReference type="ARBA" id="ARBA00023136"/>
    </source>
</evidence>
<evidence type="ECO:0000256" key="5">
    <source>
        <dbReference type="SAM" id="Phobius"/>
    </source>
</evidence>
<keyword evidence="4 5" id="KW-0472">Membrane</keyword>
<sequence length="796" mass="90147">MGDLTNKKRPRAYSKPLVINALRFVWICLVIWLEVGVFYWDLRSCHWPDSSIKTGRRPQPTHVMLIADPQVIDHRSYPGRPTWLKVLTQFIVDSNLRKSWKAAKRLSPDIIIFLGDMMDGGRYRMYESYYARFNAIFQTRNGTQKYYLVGNHDVGTYFHRLGSNKAFSAKARQRYLSHFGQTNYQVPVANHSLVFIDAPGLVEEDYVRYEQDEAFEDWTGMPGGTIEYVNRLAQEANPRPRILFTHIPLSRSALATCGPLRERGSIQRGAGVGYQNLLGRHTSQFLLDNIKPLVVFSGDDHDYCEVRHPIGEDSGQTVREISVKSFSMAMGIRRPGFQLLSLVAPDPSSPYRQTFADTPCHLPDQMHIYTHQPKTKNRPAELGLLKVPQRGPGVPLLRSASLNVPSPRVLRSRPMTPIGSPMIPSSPVLFAATVDDEDEISYPPSPNTAPMTPGSFFDLGEDHAFSLPSPVMTSESQKRKSFWTRTKERKRPGWTEARHQPWYNSLRNLFDLIGCSSLCSSSQQRGFVGRLVVDFGSCRPELTIVREDPELRICFSSSLGSIAAIYNPADCRDGVSPGSDRQHVVSDLHLDIELVFRVLTFDSIDVDVKCRLSREWVQCKPCNVYVHRCMYARQKRAKLFPFLDRPMNSADIPRVKDMHSSSTAAMLRQSLFHLHRRTFVAFIPAKPSPNRTATKPLIIGFATAHIALHGLDIPPEITVVNVAVDTLYRRHGIGENLIRAVTASLLMSATARRPAEGDALVSVELRERNPVVGYFQKLGWEKEEVRRSLTRWGKSF</sequence>
<evidence type="ECO:0000256" key="3">
    <source>
        <dbReference type="ARBA" id="ARBA00022989"/>
    </source>
</evidence>
<dbReference type="PANTHER" id="PTHR13315">
    <property type="entry name" value="METALLO PHOSPHOESTERASE RELATED"/>
    <property type="match status" value="1"/>
</dbReference>
<dbReference type="InterPro" id="IPR033308">
    <property type="entry name" value="PGAP5/Cdc1/Ted1"/>
</dbReference>
<dbReference type="HOGENOM" id="CLU_353071_0_0_1"/>
<evidence type="ECO:0000256" key="1">
    <source>
        <dbReference type="ARBA" id="ARBA00004141"/>
    </source>
</evidence>
<dbReference type="STRING" id="983506.L8WJR9"/>
<evidence type="ECO:0000256" key="2">
    <source>
        <dbReference type="ARBA" id="ARBA00022692"/>
    </source>
</evidence>
<dbReference type="SUPFAM" id="SSF55729">
    <property type="entry name" value="Acyl-CoA N-acyltransferases (Nat)"/>
    <property type="match status" value="1"/>
</dbReference>
<comment type="subcellular location">
    <subcellularLocation>
        <location evidence="1">Membrane</location>
        <topology evidence="1">Multi-pass membrane protein</topology>
    </subcellularLocation>
</comment>
<keyword evidence="3 5" id="KW-1133">Transmembrane helix</keyword>
<gene>
    <name evidence="7" type="ORF">AG1IA_07541</name>
</gene>
<organism evidence="7 8">
    <name type="scientific">Thanatephorus cucumeris (strain AG1-IA)</name>
    <name type="common">Rice sheath blight fungus</name>
    <name type="synonym">Rhizoctonia solani</name>
    <dbReference type="NCBI Taxonomy" id="983506"/>
    <lineage>
        <taxon>Eukaryota</taxon>
        <taxon>Fungi</taxon>
        <taxon>Dikarya</taxon>
        <taxon>Basidiomycota</taxon>
        <taxon>Agaricomycotina</taxon>
        <taxon>Agaricomycetes</taxon>
        <taxon>Cantharellales</taxon>
        <taxon>Ceratobasidiaceae</taxon>
        <taxon>Rhizoctonia</taxon>
        <taxon>Rhizoctonia solani AG-1</taxon>
    </lineage>
</organism>
<evidence type="ECO:0000259" key="6">
    <source>
        <dbReference type="PROSITE" id="PS51186"/>
    </source>
</evidence>
<dbReference type="SUPFAM" id="SSF56300">
    <property type="entry name" value="Metallo-dependent phosphatases"/>
    <property type="match status" value="1"/>
</dbReference>
<name>L8WJR9_THACA</name>
<dbReference type="AlphaFoldDB" id="L8WJR9"/>
<comment type="caution">
    <text evidence="7">The sequence shown here is derived from an EMBL/GenBank/DDBJ whole genome shotgun (WGS) entry which is preliminary data.</text>
</comment>
<dbReference type="InterPro" id="IPR016181">
    <property type="entry name" value="Acyl_CoA_acyltransferase"/>
</dbReference>
<dbReference type="GO" id="GO:0005783">
    <property type="term" value="C:endoplasmic reticulum"/>
    <property type="evidence" value="ECO:0007669"/>
    <property type="project" value="TreeGrafter"/>
</dbReference>
<dbReference type="GO" id="GO:0016020">
    <property type="term" value="C:membrane"/>
    <property type="evidence" value="ECO:0007669"/>
    <property type="project" value="UniProtKB-SubCell"/>
</dbReference>
<dbReference type="Gene3D" id="3.60.21.10">
    <property type="match status" value="1"/>
</dbReference>
<dbReference type="InterPro" id="IPR004843">
    <property type="entry name" value="Calcineurin-like_PHP"/>
</dbReference>
<dbReference type="InterPro" id="IPR000182">
    <property type="entry name" value="GNAT_dom"/>
</dbReference>
<dbReference type="Gene3D" id="3.40.630.30">
    <property type="match status" value="1"/>
</dbReference>
<dbReference type="PANTHER" id="PTHR13315:SF4">
    <property type="entry name" value="METALLOPHOSPHOESTERASE, ISOFORM E"/>
    <property type="match status" value="1"/>
</dbReference>
<keyword evidence="8" id="KW-1185">Reference proteome</keyword>
<dbReference type="EMBL" id="AFRT01002168">
    <property type="protein sequence ID" value="ELU38431.1"/>
    <property type="molecule type" value="Genomic_DNA"/>
</dbReference>
<feature type="domain" description="N-acetyltransferase" evidence="6">
    <location>
        <begin position="642"/>
        <end position="796"/>
    </location>
</feature>
<dbReference type="Proteomes" id="UP000011668">
    <property type="component" value="Unassembled WGS sequence"/>
</dbReference>
<reference evidence="7 8" key="1">
    <citation type="journal article" date="2013" name="Nat. Commun.">
        <title>The evolution and pathogenic mechanisms of the rice sheath blight pathogen.</title>
        <authorList>
            <person name="Zheng A."/>
            <person name="Lin R."/>
            <person name="Xu L."/>
            <person name="Qin P."/>
            <person name="Tang C."/>
            <person name="Ai P."/>
            <person name="Zhang D."/>
            <person name="Liu Y."/>
            <person name="Sun Z."/>
            <person name="Feng H."/>
            <person name="Wang Y."/>
            <person name="Chen Y."/>
            <person name="Liang X."/>
            <person name="Fu R."/>
            <person name="Li Q."/>
            <person name="Zhang J."/>
            <person name="Yu X."/>
            <person name="Xie Z."/>
            <person name="Ding L."/>
            <person name="Guan P."/>
            <person name="Tang J."/>
            <person name="Liang Y."/>
            <person name="Wang S."/>
            <person name="Deng Q."/>
            <person name="Li S."/>
            <person name="Zhu J."/>
            <person name="Wang L."/>
            <person name="Liu H."/>
            <person name="Li P."/>
        </authorList>
    </citation>
    <scope>NUCLEOTIDE SEQUENCE [LARGE SCALE GENOMIC DNA]</scope>
    <source>
        <strain evidence="8">AG-1 IA</strain>
    </source>
</reference>
<dbReference type="GO" id="GO:0016747">
    <property type="term" value="F:acyltransferase activity, transferring groups other than amino-acyl groups"/>
    <property type="evidence" value="ECO:0007669"/>
    <property type="project" value="InterPro"/>
</dbReference>
<dbReference type="Pfam" id="PF00149">
    <property type="entry name" value="Metallophos"/>
    <property type="match status" value="1"/>
</dbReference>
<evidence type="ECO:0000313" key="7">
    <source>
        <dbReference type="EMBL" id="ELU38431.1"/>
    </source>
</evidence>
<evidence type="ECO:0000313" key="8">
    <source>
        <dbReference type="Proteomes" id="UP000011668"/>
    </source>
</evidence>
<proteinExistence type="predicted"/>
<dbReference type="OrthoDB" id="5977743at2759"/>
<feature type="transmembrane region" description="Helical" evidence="5">
    <location>
        <begin position="21"/>
        <end position="40"/>
    </location>
</feature>
<dbReference type="PROSITE" id="PS51186">
    <property type="entry name" value="GNAT"/>
    <property type="match status" value="1"/>
</dbReference>
<accession>L8WJR9</accession>